<dbReference type="AlphaFoldDB" id="A0A5S4FPL7"/>
<reference evidence="1 2" key="1">
    <citation type="submission" date="2019-05" db="EMBL/GenBank/DDBJ databases">
        <title>Draft genome sequence of Nonomuraea turkmeniaca DSM 43926.</title>
        <authorList>
            <person name="Saricaoglu S."/>
            <person name="Isik K."/>
        </authorList>
    </citation>
    <scope>NUCLEOTIDE SEQUENCE [LARGE SCALE GENOMIC DNA]</scope>
    <source>
        <strain evidence="1 2">DSM 43926</strain>
    </source>
</reference>
<dbReference type="Pfam" id="PF08870">
    <property type="entry name" value="DndE"/>
    <property type="match status" value="1"/>
</dbReference>
<dbReference type="InterPro" id="IPR014969">
    <property type="entry name" value="DNA_S_DndE"/>
</dbReference>
<accession>A0A5S4FPL7</accession>
<dbReference type="NCBIfam" id="TIGR03184">
    <property type="entry name" value="DNA_S_dndE"/>
    <property type="match status" value="1"/>
</dbReference>
<dbReference type="Proteomes" id="UP000309128">
    <property type="component" value="Unassembled WGS sequence"/>
</dbReference>
<dbReference type="EMBL" id="VCKY01000027">
    <property type="protein sequence ID" value="TMR22653.1"/>
    <property type="molecule type" value="Genomic_DNA"/>
</dbReference>
<dbReference type="OrthoDB" id="512647at2"/>
<protein>
    <submittedName>
        <fullName evidence="1">DNA sulfur modification protein DndE</fullName>
    </submittedName>
</protein>
<name>A0A5S4FPL7_9ACTN</name>
<proteinExistence type="predicted"/>
<comment type="caution">
    <text evidence="1">The sequence shown here is derived from an EMBL/GenBank/DDBJ whole genome shotgun (WGS) entry which is preliminary data.</text>
</comment>
<dbReference type="InterPro" id="IPR038472">
    <property type="entry name" value="DndE_sf"/>
</dbReference>
<evidence type="ECO:0000313" key="2">
    <source>
        <dbReference type="Proteomes" id="UP000309128"/>
    </source>
</evidence>
<keyword evidence="2" id="KW-1185">Reference proteome</keyword>
<evidence type="ECO:0000313" key="1">
    <source>
        <dbReference type="EMBL" id="TMR22653.1"/>
    </source>
</evidence>
<dbReference type="Gene3D" id="1.10.1220.160">
    <property type="entry name" value="DNA sulphur modification protein DndE"/>
    <property type="match status" value="1"/>
</dbReference>
<sequence length="123" mass="13614">MVRFGSDVRDHLTTLKRRTNVQTSNVLCRWALCRSLAEPIAPSNLPASDTAVEMTWKVFSGTAGDLYWWLLKMRCYQLSLPLDEATLQTQIRAHVARGAAYLVGDASMRNASSLASLALVSID</sequence>
<gene>
    <name evidence="1" type="primary">dndE</name>
    <name evidence="1" type="ORF">ETD86_10850</name>
</gene>
<organism evidence="1 2">
    <name type="scientific">Nonomuraea turkmeniaca</name>
    <dbReference type="NCBI Taxonomy" id="103838"/>
    <lineage>
        <taxon>Bacteria</taxon>
        <taxon>Bacillati</taxon>
        <taxon>Actinomycetota</taxon>
        <taxon>Actinomycetes</taxon>
        <taxon>Streptosporangiales</taxon>
        <taxon>Streptosporangiaceae</taxon>
        <taxon>Nonomuraea</taxon>
    </lineage>
</organism>